<feature type="transmembrane region" description="Helical" evidence="8">
    <location>
        <begin position="87"/>
        <end position="109"/>
    </location>
</feature>
<gene>
    <name evidence="10" type="primary">nhaP2</name>
    <name evidence="10" type="ORF">D7316_01180</name>
</gene>
<evidence type="ECO:0000256" key="8">
    <source>
        <dbReference type="SAM" id="Phobius"/>
    </source>
</evidence>
<feature type="transmembrane region" description="Helical" evidence="8">
    <location>
        <begin position="335"/>
        <end position="354"/>
    </location>
</feature>
<keyword evidence="2" id="KW-0813">Transport</keyword>
<feature type="transmembrane region" description="Helical" evidence="8">
    <location>
        <begin position="115"/>
        <end position="137"/>
    </location>
</feature>
<proteinExistence type="predicted"/>
<evidence type="ECO:0000259" key="9">
    <source>
        <dbReference type="Pfam" id="PF00999"/>
    </source>
</evidence>
<keyword evidence="6" id="KW-0406">Ion transport</keyword>
<evidence type="ECO:0000256" key="6">
    <source>
        <dbReference type="ARBA" id="ARBA00023065"/>
    </source>
</evidence>
<feature type="transmembrane region" description="Helical" evidence="8">
    <location>
        <begin position="190"/>
        <end position="208"/>
    </location>
</feature>
<dbReference type="PANTHER" id="PTHR32507:SF8">
    <property type="entry name" value="CNH1P"/>
    <property type="match status" value="1"/>
</dbReference>
<sequence>MLSIVIGLMVMIAWALMSRRLTDMRITGPAMMVAAGLAIGFTTSDEIGHTLNTVVAERVVELILALLLFVDAMEVKGGYFGGERRAALRLLLVALPLSLLVAVLVGWLLIPGLSIAVLLVIACVIVPTDFTPSPAILRDLRLPERIRHLLNVESGYNDGILAPVFIFALALSEGDGHADPLEALGEALPAAGWAVVIGAPIGIVAAWLTNKSVARDLMTPQAVRMSLVLVPLLSYACAIGLAGNGFVAAFVCGLAYRGTRSPAPSEAELSLAEDLSTLTSFAMWFVFGLVTVLLTSAGLEWRVVLFALAGLTLIRMIPVWVSLLRTDFDRRDRLVIGALGPRGTASIVFGLLAYNSLDGEPADVTLYAMAATVIGSVIIHGIGSAWLAERMAGGEHPSATRGRP</sequence>
<dbReference type="RefSeq" id="WP_164473863.1">
    <property type="nucleotide sequence ID" value="NZ_CP033972.1"/>
</dbReference>
<evidence type="ECO:0000256" key="2">
    <source>
        <dbReference type="ARBA" id="ARBA00022448"/>
    </source>
</evidence>
<dbReference type="PANTHER" id="PTHR32507">
    <property type="entry name" value="NA(+)/H(+) ANTIPORTER 1"/>
    <property type="match status" value="1"/>
</dbReference>
<dbReference type="GO" id="GO:0015297">
    <property type="term" value="F:antiporter activity"/>
    <property type="evidence" value="ECO:0007669"/>
    <property type="project" value="UniProtKB-KW"/>
</dbReference>
<dbReference type="GO" id="GO:1902600">
    <property type="term" value="P:proton transmembrane transport"/>
    <property type="evidence" value="ECO:0007669"/>
    <property type="project" value="InterPro"/>
</dbReference>
<keyword evidence="7 8" id="KW-0472">Membrane</keyword>
<evidence type="ECO:0000256" key="4">
    <source>
        <dbReference type="ARBA" id="ARBA00022692"/>
    </source>
</evidence>
<evidence type="ECO:0000313" key="10">
    <source>
        <dbReference type="EMBL" id="AZG44594.1"/>
    </source>
</evidence>
<feature type="domain" description="Cation/H+ exchanger transmembrane" evidence="9">
    <location>
        <begin position="10"/>
        <end position="388"/>
    </location>
</feature>
<dbReference type="InterPro" id="IPR006153">
    <property type="entry name" value="Cation/H_exchanger_TM"/>
</dbReference>
<dbReference type="Pfam" id="PF00999">
    <property type="entry name" value="Na_H_Exchanger"/>
    <property type="match status" value="1"/>
</dbReference>
<feature type="transmembrane region" description="Helical" evidence="8">
    <location>
        <begin position="366"/>
        <end position="388"/>
    </location>
</feature>
<feature type="transmembrane region" description="Helical" evidence="8">
    <location>
        <begin position="276"/>
        <end position="296"/>
    </location>
</feature>
<reference evidence="10 11" key="1">
    <citation type="submission" date="2018-11" db="EMBL/GenBank/DDBJ databases">
        <title>Gordonia insulae sp. nov., isolated from an island soil.</title>
        <authorList>
            <person name="Kim Y.S."/>
            <person name="Kim S.B."/>
        </authorList>
    </citation>
    <scope>NUCLEOTIDE SEQUENCE [LARGE SCALE GENOMIC DNA]</scope>
    <source>
        <strain evidence="10 11">MMS17-SY073</strain>
    </source>
</reference>
<evidence type="ECO:0000256" key="7">
    <source>
        <dbReference type="ARBA" id="ARBA00023136"/>
    </source>
</evidence>
<evidence type="ECO:0000256" key="1">
    <source>
        <dbReference type="ARBA" id="ARBA00004651"/>
    </source>
</evidence>
<keyword evidence="5 8" id="KW-1133">Transmembrane helix</keyword>
<protein>
    <submittedName>
        <fullName evidence="10">K(+)/H(+) antiporter NhaP2</fullName>
    </submittedName>
</protein>
<dbReference type="KEGG" id="gom:D7316_01180"/>
<evidence type="ECO:0000256" key="3">
    <source>
        <dbReference type="ARBA" id="ARBA00022449"/>
    </source>
</evidence>
<keyword evidence="11" id="KW-1185">Reference proteome</keyword>
<evidence type="ECO:0000313" key="11">
    <source>
        <dbReference type="Proteomes" id="UP000271469"/>
    </source>
</evidence>
<dbReference type="EMBL" id="CP033972">
    <property type="protein sequence ID" value="AZG44594.1"/>
    <property type="molecule type" value="Genomic_DNA"/>
</dbReference>
<dbReference type="GO" id="GO:0005886">
    <property type="term" value="C:plasma membrane"/>
    <property type="evidence" value="ECO:0007669"/>
    <property type="project" value="UniProtKB-SubCell"/>
</dbReference>
<keyword evidence="3" id="KW-0050">Antiport</keyword>
<dbReference type="AlphaFoldDB" id="A0A3G8JHT7"/>
<comment type="subcellular location">
    <subcellularLocation>
        <location evidence="1">Cell membrane</location>
        <topology evidence="1">Multi-pass membrane protein</topology>
    </subcellularLocation>
</comment>
<keyword evidence="4 8" id="KW-0812">Transmembrane</keyword>
<organism evidence="10 11">
    <name type="scientific">Gordonia insulae</name>
    <dbReference type="NCBI Taxonomy" id="2420509"/>
    <lineage>
        <taxon>Bacteria</taxon>
        <taxon>Bacillati</taxon>
        <taxon>Actinomycetota</taxon>
        <taxon>Actinomycetes</taxon>
        <taxon>Mycobacteriales</taxon>
        <taxon>Gordoniaceae</taxon>
        <taxon>Gordonia</taxon>
    </lineage>
</organism>
<feature type="transmembrane region" description="Helical" evidence="8">
    <location>
        <begin position="58"/>
        <end position="75"/>
    </location>
</feature>
<dbReference type="Proteomes" id="UP000271469">
    <property type="component" value="Chromosome"/>
</dbReference>
<feature type="transmembrane region" description="Helical" evidence="8">
    <location>
        <begin position="149"/>
        <end position="170"/>
    </location>
</feature>
<evidence type="ECO:0000256" key="5">
    <source>
        <dbReference type="ARBA" id="ARBA00022989"/>
    </source>
</evidence>
<accession>A0A3G8JHT7</accession>
<feature type="transmembrane region" description="Helical" evidence="8">
    <location>
        <begin position="229"/>
        <end position="256"/>
    </location>
</feature>
<name>A0A3G8JHT7_9ACTN</name>